<dbReference type="AlphaFoldDB" id="A0A174KQG3"/>
<feature type="region of interest" description="Disordered" evidence="2">
    <location>
        <begin position="50"/>
        <end position="102"/>
    </location>
</feature>
<organism evidence="4 5">
    <name type="scientific">Agathobacter rectalis</name>
    <dbReference type="NCBI Taxonomy" id="39491"/>
    <lineage>
        <taxon>Bacteria</taxon>
        <taxon>Bacillati</taxon>
        <taxon>Bacillota</taxon>
        <taxon>Clostridia</taxon>
        <taxon>Lachnospirales</taxon>
        <taxon>Lachnospiraceae</taxon>
        <taxon>Agathobacter</taxon>
    </lineage>
</organism>
<dbReference type="EMBL" id="CZAJ01000019">
    <property type="protein sequence ID" value="CUP14273.1"/>
    <property type="molecule type" value="Genomic_DNA"/>
</dbReference>
<feature type="region of interest" description="Disordered" evidence="2">
    <location>
        <begin position="164"/>
        <end position="187"/>
    </location>
</feature>
<proteinExistence type="predicted"/>
<sequence>MPRAPSEKVTQAEKLFNDGMAMVEIAKKLEVSDGTVRSWKNRYGWGKASKKNKCNVAKKNEKKNATLQKKKRGGQPKNQNAKGGSGNPNPNPPPDRTKHGGYVPVFMDALDSDEQELLESIPEDTELQLMEQIQLFSIRERRILKAINKYREQKGEVAVMDVNRSESKRSFKDQEEEAEYDRRQKEKVDNKEILPGKSYNIATHTANKDMIIARLEQELSTVQSKKTKAIEALSKYRIEKARLESESAGNDAVDDWIAAVLGEEVSEDE</sequence>
<evidence type="ECO:0000313" key="4">
    <source>
        <dbReference type="EMBL" id="CUP14273.1"/>
    </source>
</evidence>
<feature type="domain" description="Terminase ATPase subunit N-terminal" evidence="3">
    <location>
        <begin position="11"/>
        <end position="48"/>
    </location>
</feature>
<evidence type="ECO:0000256" key="2">
    <source>
        <dbReference type="SAM" id="MobiDB-lite"/>
    </source>
</evidence>
<dbReference type="InterPro" id="IPR009057">
    <property type="entry name" value="Homeodomain-like_sf"/>
</dbReference>
<accession>A0A174KQG3</accession>
<evidence type="ECO:0000259" key="3">
    <source>
        <dbReference type="Pfam" id="PF06056"/>
    </source>
</evidence>
<feature type="compositionally biased region" description="Basic and acidic residues" evidence="2">
    <location>
        <begin position="164"/>
        <end position="173"/>
    </location>
</feature>
<gene>
    <name evidence="4" type="ORF">ERS852497_02014</name>
</gene>
<dbReference type="SUPFAM" id="SSF46689">
    <property type="entry name" value="Homeodomain-like"/>
    <property type="match status" value="1"/>
</dbReference>
<keyword evidence="1" id="KW-0175">Coiled coil</keyword>
<dbReference type="Gene3D" id="1.10.10.60">
    <property type="entry name" value="Homeodomain-like"/>
    <property type="match status" value="1"/>
</dbReference>
<protein>
    <submittedName>
        <fullName evidence="4">Uncharacterized conserved protein</fullName>
    </submittedName>
</protein>
<dbReference type="Proteomes" id="UP000095602">
    <property type="component" value="Unassembled WGS sequence"/>
</dbReference>
<evidence type="ECO:0000313" key="5">
    <source>
        <dbReference type="Proteomes" id="UP000095602"/>
    </source>
</evidence>
<dbReference type="Pfam" id="PF06056">
    <property type="entry name" value="Terminase_5"/>
    <property type="match status" value="1"/>
</dbReference>
<feature type="coiled-coil region" evidence="1">
    <location>
        <begin position="212"/>
        <end position="246"/>
    </location>
</feature>
<evidence type="ECO:0000256" key="1">
    <source>
        <dbReference type="SAM" id="Coils"/>
    </source>
</evidence>
<dbReference type="InterPro" id="IPR010332">
    <property type="entry name" value="ATPase_terminase-su_N"/>
</dbReference>
<dbReference type="RefSeq" id="WP_055274178.1">
    <property type="nucleotide sequence ID" value="NZ_CZAJ01000019.1"/>
</dbReference>
<name>A0A174KQG3_9FIRM</name>
<reference evidence="4 5" key="1">
    <citation type="submission" date="2015-09" db="EMBL/GenBank/DDBJ databases">
        <authorList>
            <consortium name="Pathogen Informatics"/>
        </authorList>
    </citation>
    <scope>NUCLEOTIDE SEQUENCE [LARGE SCALE GENOMIC DNA]</scope>
    <source>
        <strain evidence="4 5">2789STDY5834884</strain>
    </source>
</reference>